<organism evidence="3 4">
    <name type="scientific">Rubroshorea leprosula</name>
    <dbReference type="NCBI Taxonomy" id="152421"/>
    <lineage>
        <taxon>Eukaryota</taxon>
        <taxon>Viridiplantae</taxon>
        <taxon>Streptophyta</taxon>
        <taxon>Embryophyta</taxon>
        <taxon>Tracheophyta</taxon>
        <taxon>Spermatophyta</taxon>
        <taxon>Magnoliopsida</taxon>
        <taxon>eudicotyledons</taxon>
        <taxon>Gunneridae</taxon>
        <taxon>Pentapetalae</taxon>
        <taxon>rosids</taxon>
        <taxon>malvids</taxon>
        <taxon>Malvales</taxon>
        <taxon>Dipterocarpaceae</taxon>
        <taxon>Rubroshorea</taxon>
    </lineage>
</organism>
<evidence type="ECO:0000259" key="2">
    <source>
        <dbReference type="Pfam" id="PF06424"/>
    </source>
</evidence>
<accession>A0AAV5M710</accession>
<feature type="region of interest" description="Disordered" evidence="1">
    <location>
        <begin position="13"/>
        <end position="43"/>
    </location>
</feature>
<sequence>MGENGYLDSQLENHIPESRSPIRHPLSPVIHSTSSPNHNASLALLNPNSPPSNYVAGLSRGATGFTTQSDIGPTRLFTSDLLDDLLGLSPTVAVESLEKTRKRMSLTILRVTIWGFLCLQNMMRMTRMRTQSGK</sequence>
<evidence type="ECO:0000313" key="3">
    <source>
        <dbReference type="EMBL" id="GKV44784.1"/>
    </source>
</evidence>
<protein>
    <recommendedName>
        <fullName evidence="2">PRP1 splicing factor N-terminal domain-containing protein</fullName>
    </recommendedName>
</protein>
<proteinExistence type="predicted"/>
<evidence type="ECO:0000256" key="1">
    <source>
        <dbReference type="SAM" id="MobiDB-lite"/>
    </source>
</evidence>
<dbReference type="Pfam" id="PF06424">
    <property type="entry name" value="PRP1_N"/>
    <property type="match status" value="1"/>
</dbReference>
<dbReference type="InterPro" id="IPR010491">
    <property type="entry name" value="PRP1_N"/>
</dbReference>
<evidence type="ECO:0000313" key="4">
    <source>
        <dbReference type="Proteomes" id="UP001054252"/>
    </source>
</evidence>
<dbReference type="Proteomes" id="UP001054252">
    <property type="component" value="Unassembled WGS sequence"/>
</dbReference>
<name>A0AAV5M710_9ROSI</name>
<feature type="domain" description="PRP1 splicing factor N-terminal" evidence="2">
    <location>
        <begin position="50"/>
        <end position="78"/>
    </location>
</feature>
<reference evidence="3 4" key="1">
    <citation type="journal article" date="2021" name="Commun. Biol.">
        <title>The genome of Shorea leprosula (Dipterocarpaceae) highlights the ecological relevance of drought in aseasonal tropical rainforests.</title>
        <authorList>
            <person name="Ng K.K.S."/>
            <person name="Kobayashi M.J."/>
            <person name="Fawcett J.A."/>
            <person name="Hatakeyama M."/>
            <person name="Paape T."/>
            <person name="Ng C.H."/>
            <person name="Ang C.C."/>
            <person name="Tnah L.H."/>
            <person name="Lee C.T."/>
            <person name="Nishiyama T."/>
            <person name="Sese J."/>
            <person name="O'Brien M.J."/>
            <person name="Copetti D."/>
            <person name="Mohd Noor M.I."/>
            <person name="Ong R.C."/>
            <person name="Putra M."/>
            <person name="Sireger I.Z."/>
            <person name="Indrioko S."/>
            <person name="Kosugi Y."/>
            <person name="Izuno A."/>
            <person name="Isagi Y."/>
            <person name="Lee S.L."/>
            <person name="Shimizu K.K."/>
        </authorList>
    </citation>
    <scope>NUCLEOTIDE SEQUENCE [LARGE SCALE GENOMIC DNA]</scope>
    <source>
        <strain evidence="3">214</strain>
    </source>
</reference>
<dbReference type="EMBL" id="BPVZ01000186">
    <property type="protein sequence ID" value="GKV44784.1"/>
    <property type="molecule type" value="Genomic_DNA"/>
</dbReference>
<keyword evidence="4" id="KW-1185">Reference proteome</keyword>
<comment type="caution">
    <text evidence="3">The sequence shown here is derived from an EMBL/GenBank/DDBJ whole genome shotgun (WGS) entry which is preliminary data.</text>
</comment>
<feature type="compositionally biased region" description="Polar residues" evidence="1">
    <location>
        <begin position="30"/>
        <end position="40"/>
    </location>
</feature>
<dbReference type="AlphaFoldDB" id="A0AAV5M710"/>
<dbReference type="GO" id="GO:0000398">
    <property type="term" value="P:mRNA splicing, via spliceosome"/>
    <property type="evidence" value="ECO:0007669"/>
    <property type="project" value="InterPro"/>
</dbReference>
<gene>
    <name evidence="3" type="ORF">SLEP1_g51941</name>
</gene>